<evidence type="ECO:0000313" key="2">
    <source>
        <dbReference type="EMBL" id="SEM31464.1"/>
    </source>
</evidence>
<keyword evidence="1" id="KW-1133">Transmembrane helix</keyword>
<reference evidence="3" key="1">
    <citation type="submission" date="2016-10" db="EMBL/GenBank/DDBJ databases">
        <authorList>
            <person name="Varghese N."/>
            <person name="Submissions S."/>
        </authorList>
    </citation>
    <scope>NUCLEOTIDE SEQUENCE [LARGE SCALE GENOMIC DNA]</scope>
    <source>
        <strain evidence="3">DSM 17453</strain>
    </source>
</reference>
<feature type="transmembrane region" description="Helical" evidence="1">
    <location>
        <begin position="29"/>
        <end position="48"/>
    </location>
</feature>
<evidence type="ECO:0000256" key="1">
    <source>
        <dbReference type="SAM" id="Phobius"/>
    </source>
</evidence>
<evidence type="ECO:0000313" key="3">
    <source>
        <dbReference type="Proteomes" id="UP000199450"/>
    </source>
</evidence>
<dbReference type="EMBL" id="FOBV01000002">
    <property type="protein sequence ID" value="SEM31464.1"/>
    <property type="molecule type" value="Genomic_DNA"/>
</dbReference>
<dbReference type="Proteomes" id="UP000199450">
    <property type="component" value="Unassembled WGS sequence"/>
</dbReference>
<accession>A0A1H7XCW0</accession>
<keyword evidence="3" id="KW-1185">Reference proteome</keyword>
<keyword evidence="1" id="KW-0472">Membrane</keyword>
<dbReference type="AlphaFoldDB" id="A0A1H7XCW0"/>
<proteinExistence type="predicted"/>
<name>A0A1H7XCW0_9FLAO</name>
<keyword evidence="1" id="KW-0812">Transmembrane</keyword>
<gene>
    <name evidence="2" type="ORF">SAMN05421856_102352</name>
</gene>
<sequence length="56" mass="6833">MCNKFKFSHINSYLFIKGRKYYKPTLEIVVVYLVRFISLMLSLLALFYQHKQKDKK</sequence>
<protein>
    <submittedName>
        <fullName evidence="2">Uncharacterized protein</fullName>
    </submittedName>
</protein>
<organism evidence="2 3">
    <name type="scientific">Chryseobacterium taichungense</name>
    <dbReference type="NCBI Taxonomy" id="295069"/>
    <lineage>
        <taxon>Bacteria</taxon>
        <taxon>Pseudomonadati</taxon>
        <taxon>Bacteroidota</taxon>
        <taxon>Flavobacteriia</taxon>
        <taxon>Flavobacteriales</taxon>
        <taxon>Weeksellaceae</taxon>
        <taxon>Chryseobacterium group</taxon>
        <taxon>Chryseobacterium</taxon>
    </lineage>
</organism>